<reference evidence="1 2" key="1">
    <citation type="submission" date="2016-03" db="EMBL/GenBank/DDBJ databases">
        <title>Whole genome sequencing of Grifola frondosa 9006-11.</title>
        <authorList>
            <person name="Min B."/>
            <person name="Park H."/>
            <person name="Kim J.-G."/>
            <person name="Cho H."/>
            <person name="Oh Y.-L."/>
            <person name="Kong W.-S."/>
            <person name="Choi I.-G."/>
        </authorList>
    </citation>
    <scope>NUCLEOTIDE SEQUENCE [LARGE SCALE GENOMIC DNA]</scope>
    <source>
        <strain evidence="1 2">9006-11</strain>
    </source>
</reference>
<dbReference type="EMBL" id="LUGG01000009">
    <property type="protein sequence ID" value="OBZ72199.1"/>
    <property type="molecule type" value="Genomic_DNA"/>
</dbReference>
<sequence length="101" mass="11329">MNIGPERVGQIKPSFGEEAWLQEVPKSLSLDGRVGRRYSTFSVVARMSGRHQPDSATTLGMGMRHLRHTHRYPGTYVQATLGRGSCQYPIVLYDVLSHMVI</sequence>
<evidence type="ECO:0000313" key="1">
    <source>
        <dbReference type="EMBL" id="OBZ72199.1"/>
    </source>
</evidence>
<keyword evidence="2" id="KW-1185">Reference proteome</keyword>
<accession>A0A1C7M772</accession>
<organism evidence="1 2">
    <name type="scientific">Grifola frondosa</name>
    <name type="common">Maitake</name>
    <name type="synonym">Polyporus frondosus</name>
    <dbReference type="NCBI Taxonomy" id="5627"/>
    <lineage>
        <taxon>Eukaryota</taxon>
        <taxon>Fungi</taxon>
        <taxon>Dikarya</taxon>
        <taxon>Basidiomycota</taxon>
        <taxon>Agaricomycotina</taxon>
        <taxon>Agaricomycetes</taxon>
        <taxon>Polyporales</taxon>
        <taxon>Grifolaceae</taxon>
        <taxon>Grifola</taxon>
    </lineage>
</organism>
<dbReference type="AlphaFoldDB" id="A0A1C7M772"/>
<dbReference type="Proteomes" id="UP000092993">
    <property type="component" value="Unassembled WGS sequence"/>
</dbReference>
<proteinExistence type="predicted"/>
<name>A0A1C7M772_GRIFR</name>
<gene>
    <name evidence="1" type="ORF">A0H81_07799</name>
</gene>
<evidence type="ECO:0000313" key="2">
    <source>
        <dbReference type="Proteomes" id="UP000092993"/>
    </source>
</evidence>
<comment type="caution">
    <text evidence="1">The sequence shown here is derived from an EMBL/GenBank/DDBJ whole genome shotgun (WGS) entry which is preliminary data.</text>
</comment>
<protein>
    <submittedName>
        <fullName evidence="1">Uncharacterized protein</fullName>
    </submittedName>
</protein>